<dbReference type="Proteomes" id="UP001187343">
    <property type="component" value="Unassembled WGS sequence"/>
</dbReference>
<dbReference type="AlphaFoldDB" id="A0AA88TDJ4"/>
<proteinExistence type="predicted"/>
<name>A0AA88TDJ4_9TELE</name>
<evidence type="ECO:0000313" key="1">
    <source>
        <dbReference type="EMBL" id="KAK2870109.1"/>
    </source>
</evidence>
<evidence type="ECO:0000313" key="2">
    <source>
        <dbReference type="Proteomes" id="UP001187343"/>
    </source>
</evidence>
<gene>
    <name evidence="1" type="ORF">Q8A67_024501</name>
</gene>
<protein>
    <submittedName>
        <fullName evidence="1">Uncharacterized protein</fullName>
    </submittedName>
</protein>
<organism evidence="1 2">
    <name type="scientific">Cirrhinus molitorella</name>
    <name type="common">mud carp</name>
    <dbReference type="NCBI Taxonomy" id="172907"/>
    <lineage>
        <taxon>Eukaryota</taxon>
        <taxon>Metazoa</taxon>
        <taxon>Chordata</taxon>
        <taxon>Craniata</taxon>
        <taxon>Vertebrata</taxon>
        <taxon>Euteleostomi</taxon>
        <taxon>Actinopterygii</taxon>
        <taxon>Neopterygii</taxon>
        <taxon>Teleostei</taxon>
        <taxon>Ostariophysi</taxon>
        <taxon>Cypriniformes</taxon>
        <taxon>Cyprinidae</taxon>
        <taxon>Labeoninae</taxon>
        <taxon>Labeonini</taxon>
        <taxon>Cirrhinus</taxon>
    </lineage>
</organism>
<comment type="caution">
    <text evidence="1">The sequence shown here is derived from an EMBL/GenBank/DDBJ whole genome shotgun (WGS) entry which is preliminary data.</text>
</comment>
<accession>A0AA88TDJ4</accession>
<dbReference type="EMBL" id="JAUYZG010000024">
    <property type="protein sequence ID" value="KAK2870109.1"/>
    <property type="molecule type" value="Genomic_DNA"/>
</dbReference>
<reference evidence="1" key="1">
    <citation type="submission" date="2023-08" db="EMBL/GenBank/DDBJ databases">
        <title>Chromosome-level Genome Assembly of mud carp (Cirrhinus molitorella).</title>
        <authorList>
            <person name="Liu H."/>
        </authorList>
    </citation>
    <scope>NUCLEOTIDE SEQUENCE</scope>
    <source>
        <strain evidence="1">Prfri</strain>
        <tissue evidence="1">Muscle</tissue>
    </source>
</reference>
<sequence>MESGVRPIKLIKILSEIASVLGDYAADPCFLTATTRSSDARRFTMAVTLDVASIDLRAFMCLLREKEQHPPQEGASYQPLFGEVEVLTGVEE</sequence>
<keyword evidence="2" id="KW-1185">Reference proteome</keyword>